<feature type="domain" description="SHOCT" evidence="2">
    <location>
        <begin position="61"/>
        <end position="88"/>
    </location>
</feature>
<protein>
    <submittedName>
        <fullName evidence="3">SHOCT domain-containing protein</fullName>
    </submittedName>
</protein>
<proteinExistence type="predicted"/>
<evidence type="ECO:0000313" key="3">
    <source>
        <dbReference type="EMBL" id="UTT61547.1"/>
    </source>
</evidence>
<feature type="compositionally biased region" description="Pro residues" evidence="1">
    <location>
        <begin position="42"/>
        <end position="52"/>
    </location>
</feature>
<dbReference type="InterPro" id="IPR018649">
    <property type="entry name" value="SHOCT"/>
</dbReference>
<sequence>MRLLRTATHAAVASSVHNKVSRRQQAQWAQQTAAAPAAAAPAPAPAAAPAPPANDMGAKLEQLKQLGELRDAGILTPEEFEAKKAVILG</sequence>
<evidence type="ECO:0000259" key="2">
    <source>
        <dbReference type="Pfam" id="PF09851"/>
    </source>
</evidence>
<feature type="region of interest" description="Disordered" evidence="1">
    <location>
        <begin position="1"/>
        <end position="59"/>
    </location>
</feature>
<evidence type="ECO:0000256" key="1">
    <source>
        <dbReference type="SAM" id="MobiDB-lite"/>
    </source>
</evidence>
<feature type="compositionally biased region" description="Low complexity" evidence="1">
    <location>
        <begin position="24"/>
        <end position="41"/>
    </location>
</feature>
<name>A0ABY5FUD5_9MICO</name>
<reference evidence="3" key="1">
    <citation type="submission" date="2022-07" db="EMBL/GenBank/DDBJ databases">
        <title>Taxonomic analysis of Microcella humidisoli nov. sp., isolated from riverside soil.</title>
        <authorList>
            <person name="Molina K.M."/>
            <person name="Kim S.B."/>
        </authorList>
    </citation>
    <scope>NUCLEOTIDE SEQUENCE</scope>
    <source>
        <strain evidence="3">MMS21-STM10</strain>
    </source>
</reference>
<dbReference type="Proteomes" id="UP001060039">
    <property type="component" value="Chromosome"/>
</dbReference>
<dbReference type="EMBL" id="CP101497">
    <property type="protein sequence ID" value="UTT61547.1"/>
    <property type="molecule type" value="Genomic_DNA"/>
</dbReference>
<organism evidence="3 4">
    <name type="scientific">Microcella humidisoli</name>
    <dbReference type="NCBI Taxonomy" id="2963406"/>
    <lineage>
        <taxon>Bacteria</taxon>
        <taxon>Bacillati</taxon>
        <taxon>Actinomycetota</taxon>
        <taxon>Actinomycetes</taxon>
        <taxon>Micrococcales</taxon>
        <taxon>Microbacteriaceae</taxon>
        <taxon>Microcella</taxon>
    </lineage>
</organism>
<gene>
    <name evidence="3" type="ORF">NNL39_07595</name>
</gene>
<dbReference type="Pfam" id="PF09851">
    <property type="entry name" value="SHOCT"/>
    <property type="match status" value="1"/>
</dbReference>
<evidence type="ECO:0000313" key="4">
    <source>
        <dbReference type="Proteomes" id="UP001060039"/>
    </source>
</evidence>
<dbReference type="RefSeq" id="WP_255158531.1">
    <property type="nucleotide sequence ID" value="NZ_CP101497.1"/>
</dbReference>
<accession>A0ABY5FUD5</accession>
<keyword evidence="4" id="KW-1185">Reference proteome</keyword>